<dbReference type="Gene3D" id="3.60.15.10">
    <property type="entry name" value="Ribonuclease Z/Hydroxyacylglutathione hydrolase-like"/>
    <property type="match status" value="1"/>
</dbReference>
<feature type="domain" description="Metallo-beta-lactamase" evidence="8">
    <location>
        <begin position="607"/>
        <end position="779"/>
    </location>
</feature>
<name>A0ABW0DZG3_9ACTN</name>
<feature type="transmembrane region" description="Helical" evidence="7">
    <location>
        <begin position="344"/>
        <end position="363"/>
    </location>
</feature>
<evidence type="ECO:0000256" key="5">
    <source>
        <dbReference type="ARBA" id="ARBA00023136"/>
    </source>
</evidence>
<evidence type="ECO:0000256" key="2">
    <source>
        <dbReference type="ARBA" id="ARBA00022475"/>
    </source>
</evidence>
<feature type="transmembrane region" description="Helical" evidence="7">
    <location>
        <begin position="392"/>
        <end position="410"/>
    </location>
</feature>
<feature type="transmembrane region" description="Helical" evidence="7">
    <location>
        <begin position="67"/>
        <end position="84"/>
    </location>
</feature>
<feature type="transmembrane region" description="Helical" evidence="7">
    <location>
        <begin position="369"/>
        <end position="385"/>
    </location>
</feature>
<dbReference type="PANTHER" id="PTHR30619">
    <property type="entry name" value="DNA INTERNALIZATION/COMPETENCE PROTEIN COMEC/REC2"/>
    <property type="match status" value="1"/>
</dbReference>
<dbReference type="Pfam" id="PF03772">
    <property type="entry name" value="Competence"/>
    <property type="match status" value="1"/>
</dbReference>
<keyword evidence="5 7" id="KW-0472">Membrane</keyword>
<evidence type="ECO:0000313" key="9">
    <source>
        <dbReference type="EMBL" id="MFC5244231.1"/>
    </source>
</evidence>
<comment type="caution">
    <text evidence="9">The sequence shown here is derived from an EMBL/GenBank/DDBJ whole genome shotgun (WGS) entry which is preliminary data.</text>
</comment>
<comment type="subcellular location">
    <subcellularLocation>
        <location evidence="1">Cell membrane</location>
        <topology evidence="1">Multi-pass membrane protein</topology>
    </subcellularLocation>
</comment>
<dbReference type="EMBL" id="JBHSKN010000029">
    <property type="protein sequence ID" value="MFC5244231.1"/>
    <property type="molecule type" value="Genomic_DNA"/>
</dbReference>
<sequence>MRTGTTATPPPLPPPPTVRRRVHAASGKRLGAAHPRQEAPTDLRLVPPALAAWATAAVMLHAPPGRAAGAVIVSLLTAGALLMARSRLTGRGRATAHATAAVLLCVAAAAGSAGLHGADLRRGPVPALAREYAPVTAEVEITSDPRLTRPRVSGNHMAPASVLIEADVRRVERADGTTEATRAPVLLIVGPGSSERTAPDAENRSPWLALLPSTRLRVEARLAPARAGGDRFAAVLRVKGGDGGGPETVGRPSGPQRLAGRLRAGLREATDGLPADARALLPGLVVGDTARITPELDEAFRETDLTHTLAVSGANFTILLALLLGPPGLAQRAERRGLAPHLGIPLRATALLGAALSLAFVVVCRPDPSVLRAAACGSVALLALATGRRRSLVPALATAVLLLVLYDPWLARSYGFLLSVLATGALLTLAPRWSAGLRRRGMPPRLAEALAAAGAAQAVCAPVVAVLAARVSLVAIPCNLLAEFALAPATVLGFLALATAPVAMPAAKALAWCASWPAQWLAQVARTGAALPGAGVDWPGSWAGAAALGALTLAALLVGRRLPSHPWWCAACALLLVLVVLQPRPLTRVITGWPPPGWRMVMCDVGQGDALVLAAGENTGVVVDAGPDPTLVDRCLRSLGVTSIPLVVLTHFHADHVAGLPGVLRGRAVGAVGTTPFEEPADQAAFVRGLAAARHIPVTHAAAGEVRRAGELSWEVVWPPPGAHSAPEGPNDASVAMLVRTAGLRLLLLGDLEPPSQRALARSPAAGRLAGVDVLKVAHHGSAYQDPDLIRRAAPRLALISTGEDNTYGHPAPSTVTALRTGGATVLRTDRDGALAVTVGENGSRELRVARH</sequence>
<dbReference type="RefSeq" id="WP_382054786.1">
    <property type="nucleotide sequence ID" value="NZ_BAAATG010000002.1"/>
</dbReference>
<feature type="transmembrane region" description="Helical" evidence="7">
    <location>
        <begin position="541"/>
        <end position="558"/>
    </location>
</feature>
<dbReference type="SMART" id="SM00849">
    <property type="entry name" value="Lactamase_B"/>
    <property type="match status" value="1"/>
</dbReference>
<keyword evidence="4 7" id="KW-1133">Transmembrane helix</keyword>
<dbReference type="InterPro" id="IPR052159">
    <property type="entry name" value="Competence_DNA_uptake"/>
</dbReference>
<evidence type="ECO:0000256" key="7">
    <source>
        <dbReference type="SAM" id="Phobius"/>
    </source>
</evidence>
<feature type="transmembrane region" description="Helical" evidence="7">
    <location>
        <begin position="474"/>
        <end position="497"/>
    </location>
</feature>
<dbReference type="PANTHER" id="PTHR30619:SF1">
    <property type="entry name" value="RECOMBINATION PROTEIN 2"/>
    <property type="match status" value="1"/>
</dbReference>
<organism evidence="9 10">
    <name type="scientific">Streptomyces atrovirens</name>
    <dbReference type="NCBI Taxonomy" id="285556"/>
    <lineage>
        <taxon>Bacteria</taxon>
        <taxon>Bacillati</taxon>
        <taxon>Actinomycetota</taxon>
        <taxon>Actinomycetes</taxon>
        <taxon>Kitasatosporales</taxon>
        <taxon>Streptomycetaceae</taxon>
        <taxon>Streptomyces</taxon>
    </lineage>
</organism>
<dbReference type="SUPFAM" id="SSF56281">
    <property type="entry name" value="Metallo-hydrolase/oxidoreductase"/>
    <property type="match status" value="1"/>
</dbReference>
<feature type="compositionally biased region" description="Pro residues" evidence="6">
    <location>
        <begin position="8"/>
        <end position="17"/>
    </location>
</feature>
<feature type="transmembrane region" description="Helical" evidence="7">
    <location>
        <begin position="305"/>
        <end position="324"/>
    </location>
</feature>
<keyword evidence="2" id="KW-1003">Cell membrane</keyword>
<feature type="transmembrane region" description="Helical" evidence="7">
    <location>
        <begin position="96"/>
        <end position="115"/>
    </location>
</feature>
<feature type="transmembrane region" description="Helical" evidence="7">
    <location>
        <begin position="565"/>
        <end position="581"/>
    </location>
</feature>
<evidence type="ECO:0000259" key="8">
    <source>
        <dbReference type="SMART" id="SM00849"/>
    </source>
</evidence>
<protein>
    <submittedName>
        <fullName evidence="9">ComEC/Rec2 family competence protein</fullName>
    </submittedName>
</protein>
<dbReference type="InterPro" id="IPR036866">
    <property type="entry name" value="RibonucZ/Hydroxyglut_hydro"/>
</dbReference>
<evidence type="ECO:0000256" key="3">
    <source>
        <dbReference type="ARBA" id="ARBA00022692"/>
    </source>
</evidence>
<keyword evidence="3 7" id="KW-0812">Transmembrane</keyword>
<keyword evidence="10" id="KW-1185">Reference proteome</keyword>
<evidence type="ECO:0000256" key="6">
    <source>
        <dbReference type="SAM" id="MobiDB-lite"/>
    </source>
</evidence>
<dbReference type="InterPro" id="IPR004477">
    <property type="entry name" value="ComEC_N"/>
</dbReference>
<evidence type="ECO:0000256" key="4">
    <source>
        <dbReference type="ARBA" id="ARBA00022989"/>
    </source>
</evidence>
<proteinExistence type="predicted"/>
<gene>
    <name evidence="9" type="ORF">ACFPWV_30700</name>
</gene>
<evidence type="ECO:0000313" key="10">
    <source>
        <dbReference type="Proteomes" id="UP001596035"/>
    </source>
</evidence>
<dbReference type="NCBIfam" id="TIGR00360">
    <property type="entry name" value="ComEC_N-term"/>
    <property type="match status" value="1"/>
</dbReference>
<accession>A0ABW0DZG3</accession>
<dbReference type="Pfam" id="PF00753">
    <property type="entry name" value="Lactamase_B"/>
    <property type="match status" value="1"/>
</dbReference>
<dbReference type="InterPro" id="IPR001279">
    <property type="entry name" value="Metallo-B-lactamas"/>
</dbReference>
<feature type="transmembrane region" description="Helical" evidence="7">
    <location>
        <begin position="446"/>
        <end position="468"/>
    </location>
</feature>
<feature type="transmembrane region" description="Helical" evidence="7">
    <location>
        <begin position="416"/>
        <end position="434"/>
    </location>
</feature>
<evidence type="ECO:0000256" key="1">
    <source>
        <dbReference type="ARBA" id="ARBA00004651"/>
    </source>
</evidence>
<feature type="region of interest" description="Disordered" evidence="6">
    <location>
        <begin position="1"/>
        <end position="39"/>
    </location>
</feature>
<dbReference type="Proteomes" id="UP001596035">
    <property type="component" value="Unassembled WGS sequence"/>
</dbReference>
<reference evidence="10" key="1">
    <citation type="journal article" date="2019" name="Int. J. Syst. Evol. Microbiol.">
        <title>The Global Catalogue of Microorganisms (GCM) 10K type strain sequencing project: providing services to taxonomists for standard genome sequencing and annotation.</title>
        <authorList>
            <consortium name="The Broad Institute Genomics Platform"/>
            <consortium name="The Broad Institute Genome Sequencing Center for Infectious Disease"/>
            <person name="Wu L."/>
            <person name="Ma J."/>
        </authorList>
    </citation>
    <scope>NUCLEOTIDE SEQUENCE [LARGE SCALE GENOMIC DNA]</scope>
    <source>
        <strain evidence="10">CGMCC 4.7131</strain>
    </source>
</reference>